<dbReference type="InterPro" id="IPR029026">
    <property type="entry name" value="tRNA_m1G_MTases_N"/>
</dbReference>
<evidence type="ECO:0000313" key="8">
    <source>
        <dbReference type="EMBL" id="OFE11594.1"/>
    </source>
</evidence>
<comment type="subunit">
    <text evidence="5">Homodimer.</text>
</comment>
<evidence type="ECO:0000256" key="3">
    <source>
        <dbReference type="ARBA" id="ARBA00022679"/>
    </source>
</evidence>
<keyword evidence="2 5" id="KW-0489">Methyltransferase</keyword>
<dbReference type="CDD" id="cd18093">
    <property type="entry name" value="SpoU-like_TrmJ"/>
    <property type="match status" value="1"/>
</dbReference>
<keyword evidence="4 5" id="KW-0949">S-adenosyl-L-methionine</keyword>
<comment type="caution">
    <text evidence="8">The sequence shown here is derived from an EMBL/GenBank/DDBJ whole genome shotgun (WGS) entry which is preliminary data.</text>
</comment>
<dbReference type="AlphaFoldDB" id="A0A1E8CGJ7"/>
<keyword evidence="9" id="KW-1185">Reference proteome</keyword>
<dbReference type="PANTHER" id="PTHR42786:SF2">
    <property type="entry name" value="TRNA (CYTIDINE_URIDINE-2'-O-)-METHYLTRANSFERASE TRMJ"/>
    <property type="match status" value="1"/>
</dbReference>
<dbReference type="Proteomes" id="UP000175669">
    <property type="component" value="Unassembled WGS sequence"/>
</dbReference>
<dbReference type="Gene3D" id="3.40.1280.10">
    <property type="match status" value="1"/>
</dbReference>
<keyword evidence="5" id="KW-0819">tRNA processing</keyword>
<dbReference type="InterPro" id="IPR029028">
    <property type="entry name" value="Alpha/beta_knot_MTases"/>
</dbReference>
<evidence type="ECO:0000313" key="9">
    <source>
        <dbReference type="Proteomes" id="UP000175669"/>
    </source>
</evidence>
<accession>A0A1E8CGJ7</accession>
<keyword evidence="5" id="KW-0963">Cytoplasm</keyword>
<evidence type="ECO:0000256" key="1">
    <source>
        <dbReference type="ARBA" id="ARBA00007228"/>
    </source>
</evidence>
<evidence type="ECO:0000256" key="2">
    <source>
        <dbReference type="ARBA" id="ARBA00022603"/>
    </source>
</evidence>
<dbReference type="OrthoDB" id="9806346at2"/>
<dbReference type="InterPro" id="IPR001537">
    <property type="entry name" value="SpoU_MeTrfase"/>
</dbReference>
<dbReference type="Gene3D" id="1.10.8.590">
    <property type="match status" value="1"/>
</dbReference>
<dbReference type="PANTHER" id="PTHR42786">
    <property type="entry name" value="TRNA/RRNA METHYLTRANSFERASE"/>
    <property type="match status" value="1"/>
</dbReference>
<comment type="catalytic activity">
    <reaction evidence="5">
        <text>uridine(32) in tRNA + S-adenosyl-L-methionine = 2'-O-methyluridine(32) in tRNA + S-adenosyl-L-homocysteine + H(+)</text>
        <dbReference type="Rhea" id="RHEA:42936"/>
        <dbReference type="Rhea" id="RHEA-COMP:10107"/>
        <dbReference type="Rhea" id="RHEA-COMP:10290"/>
        <dbReference type="ChEBI" id="CHEBI:15378"/>
        <dbReference type="ChEBI" id="CHEBI:57856"/>
        <dbReference type="ChEBI" id="CHEBI:59789"/>
        <dbReference type="ChEBI" id="CHEBI:65315"/>
        <dbReference type="ChEBI" id="CHEBI:74478"/>
        <dbReference type="EC" id="2.1.1.200"/>
    </reaction>
</comment>
<evidence type="ECO:0000256" key="6">
    <source>
        <dbReference type="SAM" id="MobiDB-lite"/>
    </source>
</evidence>
<dbReference type="GO" id="GO:0002128">
    <property type="term" value="P:tRNA nucleoside ribose methylation"/>
    <property type="evidence" value="ECO:0007669"/>
    <property type="project" value="TreeGrafter"/>
</dbReference>
<comment type="similarity">
    <text evidence="1">Belongs to the class IV-like SAM-binding methyltransferase superfamily. RNA methyltransferase TrmH family.</text>
</comment>
<protein>
    <recommendedName>
        <fullName evidence="5">tRNA (cytidine/uridine-2'-O-)-methyltransferase TrmJ</fullName>
        <ecNumber evidence="5">2.1.1.200</ecNumber>
    </recommendedName>
    <alternativeName>
        <fullName evidence="5">tRNA (cytidine(32)/uridine(32)-2'-O)-methyltransferase</fullName>
    </alternativeName>
    <alternativeName>
        <fullName evidence="5">tRNA Cm32/Um32 methyltransferase</fullName>
    </alternativeName>
</protein>
<reference evidence="9" key="1">
    <citation type="submission" date="2016-07" db="EMBL/GenBank/DDBJ databases">
        <authorList>
            <person name="Florea S."/>
            <person name="Webb J.S."/>
            <person name="Jaromczyk J."/>
            <person name="Schardl C.L."/>
        </authorList>
    </citation>
    <scope>NUCLEOTIDE SEQUENCE [LARGE SCALE GENOMIC DNA]</scope>
    <source>
        <strain evidence="9">KCTC 42131</strain>
    </source>
</reference>
<organism evidence="8 9">
    <name type="scientific">Pseudohongiella acticola</name>
    <dbReference type="NCBI Taxonomy" id="1524254"/>
    <lineage>
        <taxon>Bacteria</taxon>
        <taxon>Pseudomonadati</taxon>
        <taxon>Pseudomonadota</taxon>
        <taxon>Gammaproteobacteria</taxon>
        <taxon>Pseudomonadales</taxon>
        <taxon>Pseudohongiellaceae</taxon>
        <taxon>Pseudohongiella</taxon>
    </lineage>
</organism>
<dbReference type="GO" id="GO:0005829">
    <property type="term" value="C:cytosol"/>
    <property type="evidence" value="ECO:0007669"/>
    <property type="project" value="TreeGrafter"/>
</dbReference>
<name>A0A1E8CGJ7_9GAMM</name>
<keyword evidence="3" id="KW-0808">Transferase</keyword>
<sequence length="303" mass="33840">MQKGKPSQFAAPDLSRVNVVLVNTSHPGNIGATARALKNMGIANLRLVDPRDYPSDVAIWRAVSAVDVLERAQVFPTLMEAVADCSMVIGASARSRRMPWPMLSPRQCARHVLEETQRAAAENSGQIALVFGREDTGLTNDELQQCHYHVQIPANDDYSSLNLAAAVMVISYEVRIAMLEHAGDTRLGAEAPMYDAATEDEYWDVPKADGHQMELFYRHLEQALVAMDFHDPENPRLLMPRMRRLFGRIRPDSMEINILRGVLTYVEEHVRRANENTAPERESVPGSPNKDANAGDEPRKDTK</sequence>
<feature type="domain" description="tRNA/rRNA methyltransferase SpoU type" evidence="7">
    <location>
        <begin position="17"/>
        <end position="172"/>
    </location>
</feature>
<comment type="subcellular location">
    <subcellularLocation>
        <location evidence="5">Cytoplasm</location>
    </subcellularLocation>
</comment>
<dbReference type="EMBL" id="MASR01000002">
    <property type="protein sequence ID" value="OFE11594.1"/>
    <property type="molecule type" value="Genomic_DNA"/>
</dbReference>
<dbReference type="RefSeq" id="WP_070118844.1">
    <property type="nucleotide sequence ID" value="NZ_MASR01000002.1"/>
</dbReference>
<dbReference type="Pfam" id="PF00588">
    <property type="entry name" value="SpoU_methylase"/>
    <property type="match status" value="1"/>
</dbReference>
<dbReference type="PIRSF" id="PIRSF004808">
    <property type="entry name" value="LasT"/>
    <property type="match status" value="1"/>
</dbReference>
<dbReference type="FunFam" id="3.40.1280.10:FF:000006">
    <property type="entry name" value="Uncharacterized tRNA/rRNA methyltransferase HI_0380"/>
    <property type="match status" value="1"/>
</dbReference>
<dbReference type="EC" id="2.1.1.200" evidence="5"/>
<evidence type="ECO:0000259" key="7">
    <source>
        <dbReference type="Pfam" id="PF00588"/>
    </source>
</evidence>
<comment type="function">
    <text evidence="5">Catalyzes the formation of 2'O-methylated cytidine (Cm32) or 2'O-methylated uridine (Um32) at position 32 in tRNA.</text>
</comment>
<proteinExistence type="inferred from homology"/>
<dbReference type="SUPFAM" id="SSF75217">
    <property type="entry name" value="alpha/beta knot"/>
    <property type="match status" value="1"/>
</dbReference>
<evidence type="ECO:0000256" key="4">
    <source>
        <dbReference type="ARBA" id="ARBA00022691"/>
    </source>
</evidence>
<comment type="catalytic activity">
    <reaction evidence="5">
        <text>cytidine(32) in tRNA + S-adenosyl-L-methionine = 2'-O-methylcytidine(32) in tRNA + S-adenosyl-L-homocysteine + H(+)</text>
        <dbReference type="Rhea" id="RHEA:42932"/>
        <dbReference type="Rhea" id="RHEA-COMP:10288"/>
        <dbReference type="Rhea" id="RHEA-COMP:10289"/>
        <dbReference type="ChEBI" id="CHEBI:15378"/>
        <dbReference type="ChEBI" id="CHEBI:57856"/>
        <dbReference type="ChEBI" id="CHEBI:59789"/>
        <dbReference type="ChEBI" id="CHEBI:74495"/>
        <dbReference type="ChEBI" id="CHEBI:82748"/>
        <dbReference type="EC" id="2.1.1.200"/>
    </reaction>
</comment>
<evidence type="ECO:0000256" key="5">
    <source>
        <dbReference type="RuleBase" id="RU362024"/>
    </source>
</evidence>
<dbReference type="NCBIfam" id="TIGR00050">
    <property type="entry name" value="rRNA_methyl_1"/>
    <property type="match status" value="1"/>
</dbReference>
<dbReference type="GO" id="GO:0160206">
    <property type="term" value="F:tRNA (cytidine(32)/uridine(32)-2'-O)-methyltransferase activity"/>
    <property type="evidence" value="ECO:0007669"/>
    <property type="project" value="UniProtKB-EC"/>
</dbReference>
<gene>
    <name evidence="5" type="primary">trmJ</name>
    <name evidence="8" type="ORF">PHACT_13745</name>
</gene>
<dbReference type="GO" id="GO:0003723">
    <property type="term" value="F:RNA binding"/>
    <property type="evidence" value="ECO:0007669"/>
    <property type="project" value="InterPro"/>
</dbReference>
<dbReference type="GO" id="GO:0106339">
    <property type="term" value="F:tRNA (cytidine(32)-2'-O)-methyltransferase activity"/>
    <property type="evidence" value="ECO:0007669"/>
    <property type="project" value="RHEA"/>
</dbReference>
<dbReference type="InterPro" id="IPR004384">
    <property type="entry name" value="RNA_MeTrfase_TrmJ/LasT"/>
</dbReference>
<feature type="compositionally biased region" description="Basic and acidic residues" evidence="6">
    <location>
        <begin position="273"/>
        <end position="283"/>
    </location>
</feature>
<dbReference type="STRING" id="1524254.PHACT_13745"/>
<feature type="region of interest" description="Disordered" evidence="6">
    <location>
        <begin position="273"/>
        <end position="303"/>
    </location>
</feature>